<proteinExistence type="inferred from homology"/>
<feature type="domain" description="N-acetyltransferase" evidence="6">
    <location>
        <begin position="36"/>
        <end position="207"/>
    </location>
</feature>
<gene>
    <name evidence="7" type="primary">aphA</name>
    <name evidence="7" type="ORF">Pan44_24070</name>
</gene>
<protein>
    <submittedName>
        <fullName evidence="7">Acetylpolyamine aminohydrolase</fullName>
    </submittedName>
</protein>
<dbReference type="GO" id="GO:0040029">
    <property type="term" value="P:epigenetic regulation of gene expression"/>
    <property type="evidence" value="ECO:0007669"/>
    <property type="project" value="TreeGrafter"/>
</dbReference>
<dbReference type="SUPFAM" id="SSF52768">
    <property type="entry name" value="Arginase/deacetylase"/>
    <property type="match status" value="1"/>
</dbReference>
<dbReference type="InterPro" id="IPR037138">
    <property type="entry name" value="His_deacetylse_dom_sf"/>
</dbReference>
<accession>A0A517SE28</accession>
<dbReference type="Gene3D" id="3.40.800.20">
    <property type="entry name" value="Histone deacetylase domain"/>
    <property type="match status" value="1"/>
</dbReference>
<reference evidence="7 8" key="1">
    <citation type="submission" date="2019-02" db="EMBL/GenBank/DDBJ databases">
        <title>Deep-cultivation of Planctomycetes and their phenomic and genomic characterization uncovers novel biology.</title>
        <authorList>
            <person name="Wiegand S."/>
            <person name="Jogler M."/>
            <person name="Boedeker C."/>
            <person name="Pinto D."/>
            <person name="Vollmers J."/>
            <person name="Rivas-Marin E."/>
            <person name="Kohn T."/>
            <person name="Peeters S.H."/>
            <person name="Heuer A."/>
            <person name="Rast P."/>
            <person name="Oberbeckmann S."/>
            <person name="Bunk B."/>
            <person name="Jeske O."/>
            <person name="Meyerdierks A."/>
            <person name="Storesund J.E."/>
            <person name="Kallscheuer N."/>
            <person name="Luecker S."/>
            <person name="Lage O.M."/>
            <person name="Pohl T."/>
            <person name="Merkel B.J."/>
            <person name="Hornburger P."/>
            <person name="Mueller R.-W."/>
            <person name="Bruemmer F."/>
            <person name="Labrenz M."/>
            <person name="Spormann A.M."/>
            <person name="Op den Camp H."/>
            <person name="Overmann J."/>
            <person name="Amann R."/>
            <person name="Jetten M.S.M."/>
            <person name="Mascher T."/>
            <person name="Medema M.H."/>
            <person name="Devos D.P."/>
            <person name="Kaster A.-K."/>
            <person name="Ovreas L."/>
            <person name="Rohde M."/>
            <person name="Galperin M.Y."/>
            <person name="Jogler C."/>
        </authorList>
    </citation>
    <scope>NUCLEOTIDE SEQUENCE [LARGE SCALE GENOMIC DNA]</scope>
    <source>
        <strain evidence="7 8">Pan44</strain>
    </source>
</reference>
<dbReference type="EMBL" id="CP036271">
    <property type="protein sequence ID" value="QDT54374.1"/>
    <property type="molecule type" value="Genomic_DNA"/>
</dbReference>
<dbReference type="PRINTS" id="PR01270">
    <property type="entry name" value="HDASUPER"/>
</dbReference>
<dbReference type="InParanoid" id="A0A517SE28"/>
<dbReference type="Proteomes" id="UP000315700">
    <property type="component" value="Chromosome"/>
</dbReference>
<evidence type="ECO:0000313" key="7">
    <source>
        <dbReference type="EMBL" id="QDT54374.1"/>
    </source>
</evidence>
<dbReference type="InterPro" id="IPR000182">
    <property type="entry name" value="GNAT_dom"/>
</dbReference>
<dbReference type="GO" id="GO:0004407">
    <property type="term" value="F:histone deacetylase activity"/>
    <property type="evidence" value="ECO:0007669"/>
    <property type="project" value="TreeGrafter"/>
</dbReference>
<dbReference type="KEGG" id="ccos:Pan44_24070"/>
<keyword evidence="4 7" id="KW-0378">Hydrolase</keyword>
<dbReference type="InterPro" id="IPR000286">
    <property type="entry name" value="HDACs"/>
</dbReference>
<evidence type="ECO:0000256" key="3">
    <source>
        <dbReference type="ARBA" id="ARBA00022723"/>
    </source>
</evidence>
<dbReference type="PANTHER" id="PTHR10625:SF17">
    <property type="entry name" value="HISTONE DEACETYLASE 8"/>
    <property type="match status" value="1"/>
</dbReference>
<sequence length="608" mass="68750">MFGDWRAERRSPIMLSAANSLLLPATRMFRIRRIYDDLVPVNQNAILECQRILQSHFSGVTDATVELLIEKLRNPFRQKFRSILYVAERGHGTVQGFAFAMHDPELKFCYLDYLATDASIRGRGIGAALYERVRDETRYLGGLQLYFECLPDSPAACRDPVVRAQNEARLRFYERYGARPVINTAYETPFNPAENDNVPHLMVDRLDLEAPLTKDRVRLIVRAILDRKYGSRCPPGYVDKVVASFQEDPVQLRPFRWKKPSRPAGALRPDRPDRRIPVVINDQHDIHHIRERGYVEAPVRIAVIRQALEEAGLIEVRRARSYPTSKITAVHDRDYVSYLEKACENAPPGKSVYPYVFPVRNVARPPRELSIRAGYYCIDTFTPIHRNAYRAARGGAECALTAADEVLHGQRLAYALVRPPGHHAERKFFGGFCYFNNAAIAAEHLSRSGKVAILDIDYHHGNGQQEIFLSRADVLTVSLHADPRIAYPFFSGFADERGIGPGEGFNLNVPLPDGVTGTDYRRELARALAVIARFKPMFLVVSLGFDVVKGDPTGTWLLTADDLEKNARMIGELDVPTLVVQEGGYRTRTLGINARRFFTGLVESTIRR</sequence>
<evidence type="ECO:0000256" key="1">
    <source>
        <dbReference type="ARBA" id="ARBA00001947"/>
    </source>
</evidence>
<keyword evidence="3" id="KW-0479">Metal-binding</keyword>
<evidence type="ECO:0000256" key="2">
    <source>
        <dbReference type="ARBA" id="ARBA00005947"/>
    </source>
</evidence>
<dbReference type="Gene3D" id="3.40.630.30">
    <property type="match status" value="1"/>
</dbReference>
<dbReference type="Pfam" id="PF13508">
    <property type="entry name" value="Acetyltransf_7"/>
    <property type="match status" value="1"/>
</dbReference>
<name>A0A517SE28_9PLAN</name>
<evidence type="ECO:0000259" key="6">
    <source>
        <dbReference type="PROSITE" id="PS51186"/>
    </source>
</evidence>
<dbReference type="PROSITE" id="PS51186">
    <property type="entry name" value="GNAT"/>
    <property type="match status" value="1"/>
</dbReference>
<dbReference type="SUPFAM" id="SSF55729">
    <property type="entry name" value="Acyl-CoA N-acyltransferases (Nat)"/>
    <property type="match status" value="1"/>
</dbReference>
<dbReference type="InterPro" id="IPR016181">
    <property type="entry name" value="Acyl_CoA_acyltransferase"/>
</dbReference>
<dbReference type="InterPro" id="IPR023696">
    <property type="entry name" value="Ureohydrolase_dom_sf"/>
</dbReference>
<dbReference type="InterPro" id="IPR023801">
    <property type="entry name" value="His_deacetylse_dom"/>
</dbReference>
<keyword evidence="5" id="KW-0862">Zinc</keyword>
<dbReference type="AlphaFoldDB" id="A0A517SE28"/>
<dbReference type="GO" id="GO:0016787">
    <property type="term" value="F:hydrolase activity"/>
    <property type="evidence" value="ECO:0007669"/>
    <property type="project" value="UniProtKB-KW"/>
</dbReference>
<dbReference type="GO" id="GO:0016747">
    <property type="term" value="F:acyltransferase activity, transferring groups other than amino-acyl groups"/>
    <property type="evidence" value="ECO:0007669"/>
    <property type="project" value="InterPro"/>
</dbReference>
<evidence type="ECO:0000256" key="5">
    <source>
        <dbReference type="ARBA" id="ARBA00022833"/>
    </source>
</evidence>
<dbReference type="CDD" id="cd10001">
    <property type="entry name" value="HDAC_classII_APAH"/>
    <property type="match status" value="1"/>
</dbReference>
<evidence type="ECO:0000313" key="8">
    <source>
        <dbReference type="Proteomes" id="UP000315700"/>
    </source>
</evidence>
<dbReference type="CDD" id="cd04301">
    <property type="entry name" value="NAT_SF"/>
    <property type="match status" value="1"/>
</dbReference>
<comment type="similarity">
    <text evidence="2">Belongs to the histone deacetylase family.</text>
</comment>
<evidence type="ECO:0000256" key="4">
    <source>
        <dbReference type="ARBA" id="ARBA00022801"/>
    </source>
</evidence>
<comment type="cofactor">
    <cofactor evidence="1">
        <name>Zn(2+)</name>
        <dbReference type="ChEBI" id="CHEBI:29105"/>
    </cofactor>
</comment>
<organism evidence="7 8">
    <name type="scientific">Caulifigura coniformis</name>
    <dbReference type="NCBI Taxonomy" id="2527983"/>
    <lineage>
        <taxon>Bacteria</taxon>
        <taxon>Pseudomonadati</taxon>
        <taxon>Planctomycetota</taxon>
        <taxon>Planctomycetia</taxon>
        <taxon>Planctomycetales</taxon>
        <taxon>Planctomycetaceae</taxon>
        <taxon>Caulifigura</taxon>
    </lineage>
</organism>
<dbReference type="GO" id="GO:0046872">
    <property type="term" value="F:metal ion binding"/>
    <property type="evidence" value="ECO:0007669"/>
    <property type="project" value="UniProtKB-KW"/>
</dbReference>
<keyword evidence="8" id="KW-1185">Reference proteome</keyword>
<dbReference type="PANTHER" id="PTHR10625">
    <property type="entry name" value="HISTONE DEACETYLASE HDAC1-RELATED"/>
    <property type="match status" value="1"/>
</dbReference>
<dbReference type="Pfam" id="PF00850">
    <property type="entry name" value="Hist_deacetyl"/>
    <property type="match status" value="1"/>
</dbReference>